<accession>A0A0P0Y2N3</accession>
<dbReference type="AlphaFoldDB" id="A0A0P0Y2N3"/>
<protein>
    <submittedName>
        <fullName evidence="1">Os11g0477000 protein</fullName>
    </submittedName>
</protein>
<reference evidence="1 2" key="2">
    <citation type="journal article" date="2013" name="Plant Cell Physiol.">
        <title>Rice Annotation Project Database (RAP-DB): an integrative and interactive database for rice genomics.</title>
        <authorList>
            <person name="Sakai H."/>
            <person name="Lee S.S."/>
            <person name="Tanaka T."/>
            <person name="Numa H."/>
            <person name="Kim J."/>
            <person name="Kawahara Y."/>
            <person name="Wakimoto H."/>
            <person name="Yang C.C."/>
            <person name="Iwamoto M."/>
            <person name="Abe T."/>
            <person name="Yamada Y."/>
            <person name="Muto A."/>
            <person name="Inokuchi H."/>
            <person name="Ikemura T."/>
            <person name="Matsumoto T."/>
            <person name="Sasaki T."/>
            <person name="Itoh T."/>
        </authorList>
    </citation>
    <scope>NUCLEOTIDE SEQUENCE [LARGE SCALE GENOMIC DNA]</scope>
    <source>
        <strain evidence="2">cv. Nipponbare</strain>
    </source>
</reference>
<proteinExistence type="predicted"/>
<keyword evidence="2" id="KW-1185">Reference proteome</keyword>
<sequence>MVRGAVAAARGRHERACRRLPSCYYFASSVRIWPGQANHRRQADPRARIQEAEGRYWARGRADGMQKEELAIVREEKLAGVGEDELADGQIRAGKRRVGEDELAGVGRGERARWRGEG</sequence>
<dbReference type="InParanoid" id="A0A0P0Y2N3"/>
<reference evidence="2" key="1">
    <citation type="journal article" date="2005" name="Nature">
        <title>The map-based sequence of the rice genome.</title>
        <authorList>
            <consortium name="International rice genome sequencing project (IRGSP)"/>
            <person name="Matsumoto T."/>
            <person name="Wu J."/>
            <person name="Kanamori H."/>
            <person name="Katayose Y."/>
            <person name="Fujisawa M."/>
            <person name="Namiki N."/>
            <person name="Mizuno H."/>
            <person name="Yamamoto K."/>
            <person name="Antonio B.A."/>
            <person name="Baba T."/>
            <person name="Sakata K."/>
            <person name="Nagamura Y."/>
            <person name="Aoki H."/>
            <person name="Arikawa K."/>
            <person name="Arita K."/>
            <person name="Bito T."/>
            <person name="Chiden Y."/>
            <person name="Fujitsuka N."/>
            <person name="Fukunaka R."/>
            <person name="Hamada M."/>
            <person name="Harada C."/>
            <person name="Hayashi A."/>
            <person name="Hijishita S."/>
            <person name="Honda M."/>
            <person name="Hosokawa S."/>
            <person name="Ichikawa Y."/>
            <person name="Idonuma A."/>
            <person name="Iijima M."/>
            <person name="Ikeda M."/>
            <person name="Ikeno M."/>
            <person name="Ito K."/>
            <person name="Ito S."/>
            <person name="Ito T."/>
            <person name="Ito Y."/>
            <person name="Ito Y."/>
            <person name="Iwabuchi A."/>
            <person name="Kamiya K."/>
            <person name="Karasawa W."/>
            <person name="Kurita K."/>
            <person name="Katagiri S."/>
            <person name="Kikuta A."/>
            <person name="Kobayashi H."/>
            <person name="Kobayashi N."/>
            <person name="Machita K."/>
            <person name="Maehara T."/>
            <person name="Masukawa M."/>
            <person name="Mizubayashi T."/>
            <person name="Mukai Y."/>
            <person name="Nagasaki H."/>
            <person name="Nagata Y."/>
            <person name="Naito S."/>
            <person name="Nakashima M."/>
            <person name="Nakama Y."/>
            <person name="Nakamichi Y."/>
            <person name="Nakamura M."/>
            <person name="Meguro A."/>
            <person name="Negishi M."/>
            <person name="Ohta I."/>
            <person name="Ohta T."/>
            <person name="Okamoto M."/>
            <person name="Ono N."/>
            <person name="Saji S."/>
            <person name="Sakaguchi M."/>
            <person name="Sakai K."/>
            <person name="Shibata M."/>
            <person name="Shimokawa T."/>
            <person name="Song J."/>
            <person name="Takazaki Y."/>
            <person name="Terasawa K."/>
            <person name="Tsugane M."/>
            <person name="Tsuji K."/>
            <person name="Ueda S."/>
            <person name="Waki K."/>
            <person name="Yamagata H."/>
            <person name="Yamamoto M."/>
            <person name="Yamamoto S."/>
            <person name="Yamane H."/>
            <person name="Yoshiki S."/>
            <person name="Yoshihara R."/>
            <person name="Yukawa K."/>
            <person name="Zhong H."/>
            <person name="Yano M."/>
            <person name="Yuan Q."/>
            <person name="Ouyang S."/>
            <person name="Liu J."/>
            <person name="Jones K.M."/>
            <person name="Gansberger K."/>
            <person name="Moffat K."/>
            <person name="Hill J."/>
            <person name="Bera J."/>
            <person name="Fadrosh D."/>
            <person name="Jin S."/>
            <person name="Johri S."/>
            <person name="Kim M."/>
            <person name="Overton L."/>
            <person name="Reardon M."/>
            <person name="Tsitrin T."/>
            <person name="Vuong H."/>
            <person name="Weaver B."/>
            <person name="Ciecko A."/>
            <person name="Tallon L."/>
            <person name="Jackson J."/>
            <person name="Pai G."/>
            <person name="Aken S.V."/>
            <person name="Utterback T."/>
            <person name="Reidmuller S."/>
            <person name="Feldblyum T."/>
            <person name="Hsiao J."/>
            <person name="Zismann V."/>
            <person name="Iobst S."/>
            <person name="de Vazeille A.R."/>
            <person name="Buell C.R."/>
            <person name="Ying K."/>
            <person name="Li Y."/>
            <person name="Lu T."/>
            <person name="Huang Y."/>
            <person name="Zhao Q."/>
            <person name="Feng Q."/>
            <person name="Zhang L."/>
            <person name="Zhu J."/>
            <person name="Weng Q."/>
            <person name="Mu J."/>
            <person name="Lu Y."/>
            <person name="Fan D."/>
            <person name="Liu Y."/>
            <person name="Guan J."/>
            <person name="Zhang Y."/>
            <person name="Yu S."/>
            <person name="Liu X."/>
            <person name="Zhang Y."/>
            <person name="Hong G."/>
            <person name="Han B."/>
            <person name="Choisne N."/>
            <person name="Demange N."/>
            <person name="Orjeda G."/>
            <person name="Samain S."/>
            <person name="Cattolico L."/>
            <person name="Pelletier E."/>
            <person name="Couloux A."/>
            <person name="Segurens B."/>
            <person name="Wincker P."/>
            <person name="D'Hont A."/>
            <person name="Scarpelli C."/>
            <person name="Weissenbach J."/>
            <person name="Salanoubat M."/>
            <person name="Quetier F."/>
            <person name="Yu Y."/>
            <person name="Kim H.R."/>
            <person name="Rambo T."/>
            <person name="Currie J."/>
            <person name="Collura K."/>
            <person name="Luo M."/>
            <person name="Yang T."/>
            <person name="Ammiraju J.S.S."/>
            <person name="Engler F."/>
            <person name="Soderlund C."/>
            <person name="Wing R.A."/>
            <person name="Palmer L.E."/>
            <person name="de la Bastide M."/>
            <person name="Spiegel L."/>
            <person name="Nascimento L."/>
            <person name="Zutavern T."/>
            <person name="O'Shaughnessy A."/>
            <person name="Dike S."/>
            <person name="Dedhia N."/>
            <person name="Preston R."/>
            <person name="Balija V."/>
            <person name="McCombie W.R."/>
            <person name="Chow T."/>
            <person name="Chen H."/>
            <person name="Chung M."/>
            <person name="Chen C."/>
            <person name="Shaw J."/>
            <person name="Wu H."/>
            <person name="Hsiao K."/>
            <person name="Chao Y."/>
            <person name="Chu M."/>
            <person name="Cheng C."/>
            <person name="Hour A."/>
            <person name="Lee P."/>
            <person name="Lin S."/>
            <person name="Lin Y."/>
            <person name="Liou J."/>
            <person name="Liu S."/>
            <person name="Hsing Y."/>
            <person name="Raghuvanshi S."/>
            <person name="Mohanty A."/>
            <person name="Bharti A.K."/>
            <person name="Gaur A."/>
            <person name="Gupta V."/>
            <person name="Kumar D."/>
            <person name="Ravi V."/>
            <person name="Vij S."/>
            <person name="Kapur A."/>
            <person name="Khurana P."/>
            <person name="Khurana P."/>
            <person name="Khurana J.P."/>
            <person name="Tyagi A.K."/>
            <person name="Gaikwad K."/>
            <person name="Singh A."/>
            <person name="Dalal V."/>
            <person name="Srivastava S."/>
            <person name="Dixit A."/>
            <person name="Pal A.K."/>
            <person name="Ghazi I.A."/>
            <person name="Yadav M."/>
            <person name="Pandit A."/>
            <person name="Bhargava A."/>
            <person name="Sureshbabu K."/>
            <person name="Batra K."/>
            <person name="Sharma T.R."/>
            <person name="Mohapatra T."/>
            <person name="Singh N.K."/>
            <person name="Messing J."/>
            <person name="Nelson A.B."/>
            <person name="Fuks G."/>
            <person name="Kavchok S."/>
            <person name="Keizer G."/>
            <person name="Linton E."/>
            <person name="Llaca V."/>
            <person name="Song R."/>
            <person name="Tanyolac B."/>
            <person name="Young S."/>
            <person name="Ho-Il K."/>
            <person name="Hahn J.H."/>
            <person name="Sangsakoo G."/>
            <person name="Vanavichit A."/>
            <person name="de Mattos Luiz.A.T."/>
            <person name="Zimmer P.D."/>
            <person name="Malone G."/>
            <person name="Dellagostin O."/>
            <person name="de Oliveira A.C."/>
            <person name="Bevan M."/>
            <person name="Bancroft I."/>
            <person name="Minx P."/>
            <person name="Cordum H."/>
            <person name="Wilson R."/>
            <person name="Cheng Z."/>
            <person name="Jin W."/>
            <person name="Jiang J."/>
            <person name="Leong S.A."/>
            <person name="Iwama H."/>
            <person name="Gojobori T."/>
            <person name="Itoh T."/>
            <person name="Niimura Y."/>
            <person name="Fujii Y."/>
            <person name="Habara T."/>
            <person name="Sakai H."/>
            <person name="Sato Y."/>
            <person name="Wilson G."/>
            <person name="Kumar K."/>
            <person name="McCouch S."/>
            <person name="Juretic N."/>
            <person name="Hoen D."/>
            <person name="Wright S."/>
            <person name="Bruskiewich R."/>
            <person name="Bureau T."/>
            <person name="Miyao A."/>
            <person name="Hirochika H."/>
            <person name="Nishikawa T."/>
            <person name="Kadowaki K."/>
            <person name="Sugiura M."/>
            <person name="Burr B."/>
            <person name="Sasaki T."/>
        </authorList>
    </citation>
    <scope>NUCLEOTIDE SEQUENCE [LARGE SCALE GENOMIC DNA]</scope>
    <source>
        <strain evidence="2">cv. Nipponbare</strain>
    </source>
</reference>
<reference evidence="1 2" key="3">
    <citation type="journal article" date="2013" name="Rice">
        <title>Improvement of the Oryza sativa Nipponbare reference genome using next generation sequence and optical map data.</title>
        <authorList>
            <person name="Kawahara Y."/>
            <person name="de la Bastide M."/>
            <person name="Hamilton J.P."/>
            <person name="Kanamori H."/>
            <person name="McCombie W.R."/>
            <person name="Ouyang S."/>
            <person name="Schwartz D.C."/>
            <person name="Tanaka T."/>
            <person name="Wu J."/>
            <person name="Zhou S."/>
            <person name="Childs K.L."/>
            <person name="Davidson R.M."/>
            <person name="Lin H."/>
            <person name="Quesada-Ocampo L."/>
            <person name="Vaillancourt B."/>
            <person name="Sakai H."/>
            <person name="Lee S.S."/>
            <person name="Kim J."/>
            <person name="Numa H."/>
            <person name="Itoh T."/>
            <person name="Buell C.R."/>
            <person name="Matsumoto T."/>
        </authorList>
    </citation>
    <scope>NUCLEOTIDE SEQUENCE [LARGE SCALE GENOMIC DNA]</scope>
    <source>
        <strain evidence="2">cv. Nipponbare</strain>
    </source>
</reference>
<organism evidence="1 2">
    <name type="scientific">Oryza sativa subsp. japonica</name>
    <name type="common">Rice</name>
    <dbReference type="NCBI Taxonomy" id="39947"/>
    <lineage>
        <taxon>Eukaryota</taxon>
        <taxon>Viridiplantae</taxon>
        <taxon>Streptophyta</taxon>
        <taxon>Embryophyta</taxon>
        <taxon>Tracheophyta</taxon>
        <taxon>Spermatophyta</taxon>
        <taxon>Magnoliopsida</taxon>
        <taxon>Liliopsida</taxon>
        <taxon>Poales</taxon>
        <taxon>Poaceae</taxon>
        <taxon>BOP clade</taxon>
        <taxon>Oryzoideae</taxon>
        <taxon>Oryzeae</taxon>
        <taxon>Oryzinae</taxon>
        <taxon>Oryza</taxon>
        <taxon>Oryza sativa</taxon>
    </lineage>
</organism>
<evidence type="ECO:0000313" key="1">
    <source>
        <dbReference type="EMBL" id="BAT14019.1"/>
    </source>
</evidence>
<gene>
    <name evidence="1" type="ordered locus">Os11g0477000</name>
    <name evidence="1" type="ORF">OSNPB_110477000</name>
</gene>
<dbReference type="PaxDb" id="39947-A0A0P0Y2N3"/>
<evidence type="ECO:0000313" key="2">
    <source>
        <dbReference type="Proteomes" id="UP000059680"/>
    </source>
</evidence>
<name>A0A0P0Y2N3_ORYSJ</name>
<dbReference type="Proteomes" id="UP000059680">
    <property type="component" value="Chromosome 11"/>
</dbReference>
<dbReference type="EMBL" id="AP014967">
    <property type="protein sequence ID" value="BAT14019.1"/>
    <property type="molecule type" value="Genomic_DNA"/>
</dbReference>